<gene>
    <name evidence="2" type="ORF">PUN28_009274</name>
</gene>
<sequence>MNNVGGNPKRVRATLASLPASSPLSRSTRVDEHPYYFPRDQARRSAPRGLPGVKPN</sequence>
<dbReference type="Proteomes" id="UP001430953">
    <property type="component" value="Unassembled WGS sequence"/>
</dbReference>
<feature type="region of interest" description="Disordered" evidence="1">
    <location>
        <begin position="1"/>
        <end position="56"/>
    </location>
</feature>
<organism evidence="2 3">
    <name type="scientific">Cardiocondyla obscurior</name>
    <dbReference type="NCBI Taxonomy" id="286306"/>
    <lineage>
        <taxon>Eukaryota</taxon>
        <taxon>Metazoa</taxon>
        <taxon>Ecdysozoa</taxon>
        <taxon>Arthropoda</taxon>
        <taxon>Hexapoda</taxon>
        <taxon>Insecta</taxon>
        <taxon>Pterygota</taxon>
        <taxon>Neoptera</taxon>
        <taxon>Endopterygota</taxon>
        <taxon>Hymenoptera</taxon>
        <taxon>Apocrita</taxon>
        <taxon>Aculeata</taxon>
        <taxon>Formicoidea</taxon>
        <taxon>Formicidae</taxon>
        <taxon>Myrmicinae</taxon>
        <taxon>Cardiocondyla</taxon>
    </lineage>
</organism>
<dbReference type="EMBL" id="JADYXP020000008">
    <property type="protein sequence ID" value="KAL0118492.1"/>
    <property type="molecule type" value="Genomic_DNA"/>
</dbReference>
<feature type="compositionally biased region" description="Low complexity" evidence="1">
    <location>
        <begin position="13"/>
        <end position="27"/>
    </location>
</feature>
<keyword evidence="3" id="KW-1185">Reference proteome</keyword>
<evidence type="ECO:0000313" key="2">
    <source>
        <dbReference type="EMBL" id="KAL0118492.1"/>
    </source>
</evidence>
<reference evidence="2 3" key="1">
    <citation type="submission" date="2023-03" db="EMBL/GenBank/DDBJ databases">
        <title>High recombination rates correlate with genetic variation in Cardiocondyla obscurior ants.</title>
        <authorList>
            <person name="Errbii M."/>
        </authorList>
    </citation>
    <scope>NUCLEOTIDE SEQUENCE [LARGE SCALE GENOMIC DNA]</scope>
    <source>
        <strain evidence="2">Alpha-2009</strain>
        <tissue evidence="2">Whole body</tissue>
    </source>
</reference>
<dbReference type="AlphaFoldDB" id="A0AAW2FWB4"/>
<protein>
    <recommendedName>
        <fullName evidence="4">Ribosomal protein L33</fullName>
    </recommendedName>
</protein>
<evidence type="ECO:0008006" key="4">
    <source>
        <dbReference type="Google" id="ProtNLM"/>
    </source>
</evidence>
<evidence type="ECO:0000313" key="3">
    <source>
        <dbReference type="Proteomes" id="UP001430953"/>
    </source>
</evidence>
<proteinExistence type="predicted"/>
<evidence type="ECO:0000256" key="1">
    <source>
        <dbReference type="SAM" id="MobiDB-lite"/>
    </source>
</evidence>
<accession>A0AAW2FWB4</accession>
<name>A0AAW2FWB4_9HYME</name>
<comment type="caution">
    <text evidence="2">The sequence shown here is derived from an EMBL/GenBank/DDBJ whole genome shotgun (WGS) entry which is preliminary data.</text>
</comment>